<evidence type="ECO:0000256" key="6">
    <source>
        <dbReference type="ARBA" id="ARBA00023237"/>
    </source>
</evidence>
<comment type="subcellular location">
    <subcellularLocation>
        <location evidence="1">Cell outer membrane</location>
        <topology evidence="1">Lipid-anchor</topology>
    </subcellularLocation>
</comment>
<evidence type="ECO:0000256" key="8">
    <source>
        <dbReference type="PIRNR" id="PIRNR034005"/>
    </source>
</evidence>
<dbReference type="GO" id="GO:0004866">
    <property type="term" value="F:endopeptidase inhibitor activity"/>
    <property type="evidence" value="ECO:0007669"/>
    <property type="project" value="InterPro"/>
</dbReference>
<dbReference type="PIRSF" id="PIRSF034005">
    <property type="entry name" value="OM_lipoprot_Omp19_bac"/>
    <property type="match status" value="1"/>
</dbReference>
<evidence type="ECO:0000313" key="11">
    <source>
        <dbReference type="EMBL" id="MCX8999240.1"/>
    </source>
</evidence>
<protein>
    <recommendedName>
        <fullName evidence="8">Outer membrane lipoprotein omp19</fullName>
    </recommendedName>
</protein>
<evidence type="ECO:0000256" key="1">
    <source>
        <dbReference type="ARBA" id="ARBA00004459"/>
    </source>
</evidence>
<dbReference type="Proteomes" id="UP001208771">
    <property type="component" value="Unassembled WGS sequence"/>
</dbReference>
<dbReference type="SUPFAM" id="SSF50882">
    <property type="entry name" value="beta-Barrel protease inhibitors"/>
    <property type="match status" value="1"/>
</dbReference>
<dbReference type="GO" id="GO:0009279">
    <property type="term" value="C:cell outer membrane"/>
    <property type="evidence" value="ECO:0007669"/>
    <property type="project" value="UniProtKB-SubCell"/>
</dbReference>
<gene>
    <name evidence="11" type="ORF">NOF55_19225</name>
</gene>
<evidence type="ECO:0000256" key="9">
    <source>
        <dbReference type="SAM" id="MobiDB-lite"/>
    </source>
</evidence>
<proteinExistence type="inferred from homology"/>
<dbReference type="InterPro" id="IPR010571">
    <property type="entry name" value="OM_lipoprot_Omp19_bac"/>
</dbReference>
<accession>A0AAE3N4S2</accession>
<sequence length="177" mass="17949">MQLRYVATMAAIVLSLAGCQRTSGGFASSPSTLPPLQAQPVGGVQSGALPPPASPQGQPGQFPDAPQQTASLPPGGAGAPPATAMDVRKEGMVGSWRVSNGGANCDMFLTLTNLGSGSRGGTRGCSGPLSLMGSWDVAGRQVNLKDRNGNVIGTLYKTSDSRYDGSLNDGQSVSLSR</sequence>
<dbReference type="InterPro" id="IPR016085">
    <property type="entry name" value="Protease_inh_B-barrel_dom"/>
</dbReference>
<dbReference type="InterPro" id="IPR021140">
    <property type="entry name" value="Inh/Omp19"/>
</dbReference>
<evidence type="ECO:0000256" key="4">
    <source>
        <dbReference type="ARBA" id="ARBA00023136"/>
    </source>
</evidence>
<feature type="domain" description="Alkaline proteinase inhibitor/ Outer membrane lipoprotein Omp19" evidence="10">
    <location>
        <begin position="87"/>
        <end position="177"/>
    </location>
</feature>
<dbReference type="Pfam" id="PF02974">
    <property type="entry name" value="Inh"/>
    <property type="match status" value="1"/>
</dbReference>
<organism evidence="11 12">
    <name type="scientific">Ectorhizobium quercum</name>
    <dbReference type="NCBI Taxonomy" id="2965071"/>
    <lineage>
        <taxon>Bacteria</taxon>
        <taxon>Pseudomonadati</taxon>
        <taxon>Pseudomonadota</taxon>
        <taxon>Alphaproteobacteria</taxon>
        <taxon>Hyphomicrobiales</taxon>
        <taxon>Rhizobiaceae</taxon>
        <taxon>Ectorhizobium</taxon>
    </lineage>
</organism>
<dbReference type="AlphaFoldDB" id="A0AAE3N4S2"/>
<reference evidence="11" key="1">
    <citation type="submission" date="2022-07" db="EMBL/GenBank/DDBJ databases">
        <title>Ectorhizobium quercum gen.nov., sp. nov.</title>
        <authorList>
            <person name="Ma T."/>
            <person name="Li Y."/>
        </authorList>
    </citation>
    <scope>NUCLEOTIDE SEQUENCE</scope>
    <source>
        <strain evidence="11">BDR2-2</strain>
    </source>
</reference>
<keyword evidence="7" id="KW-0449">Lipoprotein</keyword>
<feature type="region of interest" description="Disordered" evidence="9">
    <location>
        <begin position="24"/>
        <end position="83"/>
    </location>
</feature>
<name>A0AAE3N4S2_9HYPH</name>
<keyword evidence="4 8" id="KW-0472">Membrane</keyword>
<evidence type="ECO:0000256" key="2">
    <source>
        <dbReference type="ARBA" id="ARBA00007138"/>
    </source>
</evidence>
<keyword evidence="6 8" id="KW-0998">Cell outer membrane</keyword>
<keyword evidence="3" id="KW-0732">Signal</keyword>
<keyword evidence="11" id="KW-0646">Protease inhibitor</keyword>
<dbReference type="Gene3D" id="2.40.128.10">
    <property type="match status" value="1"/>
</dbReference>
<comment type="caution">
    <text evidence="11">The sequence shown here is derived from an EMBL/GenBank/DDBJ whole genome shotgun (WGS) entry which is preliminary data.</text>
</comment>
<dbReference type="EMBL" id="JANFPI010000007">
    <property type="protein sequence ID" value="MCX8999240.1"/>
    <property type="molecule type" value="Genomic_DNA"/>
</dbReference>
<keyword evidence="12" id="KW-1185">Reference proteome</keyword>
<evidence type="ECO:0000256" key="3">
    <source>
        <dbReference type="ARBA" id="ARBA00022729"/>
    </source>
</evidence>
<evidence type="ECO:0000256" key="5">
    <source>
        <dbReference type="ARBA" id="ARBA00023139"/>
    </source>
</evidence>
<comment type="similarity">
    <text evidence="2 8">Belongs to the rhizobiaceae omp19 lipoprotein family.</text>
</comment>
<evidence type="ECO:0000259" key="10">
    <source>
        <dbReference type="Pfam" id="PF02974"/>
    </source>
</evidence>
<dbReference type="RefSeq" id="WP_306412737.1">
    <property type="nucleotide sequence ID" value="NZ_JANFPI010000007.1"/>
</dbReference>
<keyword evidence="5" id="KW-0564">Palmitate</keyword>
<evidence type="ECO:0000313" key="12">
    <source>
        <dbReference type="Proteomes" id="UP001208771"/>
    </source>
</evidence>
<dbReference type="PROSITE" id="PS51257">
    <property type="entry name" value="PROKAR_LIPOPROTEIN"/>
    <property type="match status" value="1"/>
</dbReference>
<evidence type="ECO:0000256" key="7">
    <source>
        <dbReference type="ARBA" id="ARBA00023288"/>
    </source>
</evidence>